<organism evidence="1 2">
    <name type="scientific">Bacillus safensis</name>
    <dbReference type="NCBI Taxonomy" id="561879"/>
    <lineage>
        <taxon>Bacteria</taxon>
        <taxon>Bacillati</taxon>
        <taxon>Bacillota</taxon>
        <taxon>Bacilli</taxon>
        <taxon>Bacillales</taxon>
        <taxon>Bacillaceae</taxon>
        <taxon>Bacillus</taxon>
    </lineage>
</organism>
<proteinExistence type="predicted"/>
<name>A0A5C0WAG9_BACIA</name>
<evidence type="ECO:0000313" key="1">
    <source>
        <dbReference type="EMBL" id="QEK61999.1"/>
    </source>
</evidence>
<dbReference type="EMBL" id="CP043404">
    <property type="protein sequence ID" value="QEK61999.1"/>
    <property type="molecule type" value="Genomic_DNA"/>
</dbReference>
<dbReference type="AlphaFoldDB" id="A0A5C0WAG9"/>
<keyword evidence="2" id="KW-1185">Reference proteome</keyword>
<dbReference type="Proteomes" id="UP000325032">
    <property type="component" value="Chromosome"/>
</dbReference>
<accession>A0A5C0WAG9</accession>
<reference evidence="1 2" key="1">
    <citation type="journal article" date="2018" name="Plant Biotechnol. Rep.">
        <title>Diversity and antifungal activity of endophytic bacteria associated with Panax ginseng seedlings.</title>
        <authorList>
            <person name="Park J.M."/>
            <person name="Hong C.E."/>
            <person name="Jo S.H."/>
        </authorList>
    </citation>
    <scope>NUCLEOTIDE SEQUENCE [LARGE SCALE GENOMIC DNA]</scope>
    <source>
        <strain evidence="1 2">PgKB20</strain>
    </source>
</reference>
<gene>
    <name evidence="1" type="ORF">FX981_00163</name>
</gene>
<protein>
    <recommendedName>
        <fullName evidence="3">Phr family secreted Rap phosphatase inhibitor</fullName>
    </recommendedName>
</protein>
<evidence type="ECO:0008006" key="3">
    <source>
        <dbReference type="Google" id="ProtNLM"/>
    </source>
</evidence>
<evidence type="ECO:0000313" key="2">
    <source>
        <dbReference type="Proteomes" id="UP000325032"/>
    </source>
</evidence>
<sequence length="38" mass="4200">MKQLKVIILSLTLLMGITTTVHINSSNDFQTAENGYFG</sequence>